<dbReference type="GO" id="GO:0000271">
    <property type="term" value="P:polysaccharide biosynthetic process"/>
    <property type="evidence" value="ECO:0007669"/>
    <property type="project" value="TreeGrafter"/>
</dbReference>
<evidence type="ECO:0000313" key="2">
    <source>
        <dbReference type="Proteomes" id="UP000887564"/>
    </source>
</evidence>
<sequence length="256" mass="29282">MMMSCLNGSFVLPEEQAIRSSVIEVMGEKLERTTFEANCFAFRYQDYRPKVVTSSMLQQAQVANERFLLYWPDHAPYSSPDPLVDKHFRSKSITVWLTAYHKNSGNSSIAVFGNSFAHRSFRAIVDAFGQRIKEIRLIANPGCPPFIGSIFTEIPEVECDSVLNASVELIEEMKPDIIFIIFRLFNGAIVTQLTVIKILIFLSRPSHPINSPIVDLSKDDQLNNIQHTIDRISAVTKRIILEYPLPVNIHRWLFFF</sequence>
<dbReference type="Proteomes" id="UP000887564">
    <property type="component" value="Unplaced"/>
</dbReference>
<name>A0A914RIM6_PAREQ</name>
<keyword evidence="2" id="KW-1185">Reference proteome</keyword>
<proteinExistence type="predicted"/>
<dbReference type="PANTHER" id="PTHR23028:SF53">
    <property type="entry name" value="ACYL_TRANSF_3 DOMAIN-CONTAINING PROTEIN"/>
    <property type="match status" value="1"/>
</dbReference>
<dbReference type="InterPro" id="IPR043968">
    <property type="entry name" value="SGNH"/>
</dbReference>
<feature type="domain" description="SGNH" evidence="1">
    <location>
        <begin position="103"/>
        <end position="249"/>
    </location>
</feature>
<dbReference type="InterPro" id="IPR050879">
    <property type="entry name" value="Acyltransferase_3"/>
</dbReference>
<reference evidence="3" key="1">
    <citation type="submission" date="2022-11" db="UniProtKB">
        <authorList>
            <consortium name="WormBaseParasite"/>
        </authorList>
    </citation>
    <scope>IDENTIFICATION</scope>
</reference>
<dbReference type="AlphaFoldDB" id="A0A914RIM6"/>
<dbReference type="WBParaSite" id="PEQ_0000636401-mRNA-1">
    <property type="protein sequence ID" value="PEQ_0000636401-mRNA-1"/>
    <property type="gene ID" value="PEQ_0000636401"/>
</dbReference>
<dbReference type="GO" id="GO:0016020">
    <property type="term" value="C:membrane"/>
    <property type="evidence" value="ECO:0007669"/>
    <property type="project" value="TreeGrafter"/>
</dbReference>
<dbReference type="PANTHER" id="PTHR23028">
    <property type="entry name" value="ACETYLTRANSFERASE"/>
    <property type="match status" value="1"/>
</dbReference>
<accession>A0A914RIM6</accession>
<protein>
    <submittedName>
        <fullName evidence="3">SGNH domain-containing protein</fullName>
    </submittedName>
</protein>
<evidence type="ECO:0000313" key="3">
    <source>
        <dbReference type="WBParaSite" id="PEQ_0000636401-mRNA-1"/>
    </source>
</evidence>
<evidence type="ECO:0000259" key="1">
    <source>
        <dbReference type="Pfam" id="PF19040"/>
    </source>
</evidence>
<dbReference type="Pfam" id="PF19040">
    <property type="entry name" value="SGNH"/>
    <property type="match status" value="1"/>
</dbReference>
<organism evidence="2 3">
    <name type="scientific">Parascaris equorum</name>
    <name type="common">Equine roundworm</name>
    <dbReference type="NCBI Taxonomy" id="6256"/>
    <lineage>
        <taxon>Eukaryota</taxon>
        <taxon>Metazoa</taxon>
        <taxon>Ecdysozoa</taxon>
        <taxon>Nematoda</taxon>
        <taxon>Chromadorea</taxon>
        <taxon>Rhabditida</taxon>
        <taxon>Spirurina</taxon>
        <taxon>Ascaridomorpha</taxon>
        <taxon>Ascaridoidea</taxon>
        <taxon>Ascarididae</taxon>
        <taxon>Parascaris</taxon>
    </lineage>
</organism>